<evidence type="ECO:0000313" key="1">
    <source>
        <dbReference type="EMBL" id="MQA18621.1"/>
    </source>
</evidence>
<gene>
    <name evidence="1" type="ORF">GEV01_03740</name>
</gene>
<dbReference type="AlphaFoldDB" id="A0A843S8Q1"/>
<comment type="caution">
    <text evidence="1">The sequence shown here is derived from an EMBL/GenBank/DDBJ whole genome shotgun (WGS) entry which is preliminary data.</text>
</comment>
<dbReference type="Proteomes" id="UP000444318">
    <property type="component" value="Unassembled WGS sequence"/>
</dbReference>
<evidence type="ECO:0000313" key="2">
    <source>
        <dbReference type="Proteomes" id="UP000444318"/>
    </source>
</evidence>
<name>A0A843S8Q1_9BURK</name>
<dbReference type="EMBL" id="WHUF01000001">
    <property type="protein sequence ID" value="MQA18621.1"/>
    <property type="molecule type" value="Genomic_DNA"/>
</dbReference>
<protein>
    <submittedName>
        <fullName evidence="1">Uncharacterized protein</fullName>
    </submittedName>
</protein>
<organism evidence="1 2">
    <name type="scientific">Rugamonas rivuli</name>
    <dbReference type="NCBI Taxonomy" id="2743358"/>
    <lineage>
        <taxon>Bacteria</taxon>
        <taxon>Pseudomonadati</taxon>
        <taxon>Pseudomonadota</taxon>
        <taxon>Betaproteobacteria</taxon>
        <taxon>Burkholderiales</taxon>
        <taxon>Oxalobacteraceae</taxon>
        <taxon>Telluria group</taxon>
        <taxon>Rugamonas</taxon>
    </lineage>
</organism>
<reference evidence="1 2" key="1">
    <citation type="submission" date="2019-10" db="EMBL/GenBank/DDBJ databases">
        <title>Two novel species isolated from a subtropical stream in China.</title>
        <authorList>
            <person name="Lu H."/>
        </authorList>
    </citation>
    <scope>NUCLEOTIDE SEQUENCE [LARGE SCALE GENOMIC DNA]</scope>
    <source>
        <strain evidence="1 2">FT103W</strain>
    </source>
</reference>
<keyword evidence="2" id="KW-1185">Reference proteome</keyword>
<dbReference type="RefSeq" id="WP_152801789.1">
    <property type="nucleotide sequence ID" value="NZ_WHUF01000001.1"/>
</dbReference>
<sequence>MNASYAAVLMLVPALWGCGRAPAEIDVQMKSATYYAKHLQEATQVANRCNQLNEQEQRRMSARDYQEWQMSNEWVNCQTAISVTDAAALRESVLKQSRTPPAPLDANAALAP</sequence>
<accession>A0A843S8Q1</accession>
<proteinExistence type="predicted"/>